<evidence type="ECO:0000256" key="2">
    <source>
        <dbReference type="ARBA" id="ARBA00022729"/>
    </source>
</evidence>
<dbReference type="PROSITE" id="PS51257">
    <property type="entry name" value="PROKAR_LIPOPROTEIN"/>
    <property type="match status" value="1"/>
</dbReference>
<keyword evidence="2" id="KW-0732">Signal</keyword>
<dbReference type="RefSeq" id="WP_265616155.1">
    <property type="nucleotide sequence ID" value="NZ_JAPFRD010000004.1"/>
</dbReference>
<evidence type="ECO:0000313" key="5">
    <source>
        <dbReference type="Proteomes" id="UP001142810"/>
    </source>
</evidence>
<sequence>MQQRIAFSLSAIGLAITLAGCGESTSSETGTQYGHPSTTPVENNFNESALIASVVDNVLVPTYQAFATKADTLHQSVSTYCEALRTNSNPASAQSDAQDGWRAAMHNWQLAEVMQIGPLAENDFALRNRIYSWPNVSTCAVDQEVVRAQDDNYDISTRTASRRGLDALEYTLFNTSLEHTCTVAGTEPDNWDKLTDEQRKQARCDYAEIVASDLVNNANNLVSEWSGDTGYGNILKNAGQPDSRFSTSLEAVNDISDAMFYVKEVTKDAKIATPVGIAANDCGTSPCPQNAESVYADHSLQNIIANLKALRTLFLGGEESDTGFNDFLSDVGDNDTAERLRTDIEAAIAYAESLNGSFSSILEDSPEQIESLHDDVKTVTDTMKTDFIESLSLELPATSAGDND</sequence>
<dbReference type="InterPro" id="IPR038352">
    <property type="entry name" value="Imelysin_sf"/>
</dbReference>
<evidence type="ECO:0000256" key="1">
    <source>
        <dbReference type="ARBA" id="ARBA00004196"/>
    </source>
</evidence>
<dbReference type="Gene3D" id="1.20.1420.20">
    <property type="entry name" value="M75 peptidase, HXXE motif"/>
    <property type="match status" value="1"/>
</dbReference>
<protein>
    <submittedName>
        <fullName evidence="4">Imelysin family protein</fullName>
    </submittedName>
</protein>
<comment type="caution">
    <text evidence="4">The sequence shown here is derived from an EMBL/GenBank/DDBJ whole genome shotgun (WGS) entry which is preliminary data.</text>
</comment>
<keyword evidence="5" id="KW-1185">Reference proteome</keyword>
<reference evidence="4" key="1">
    <citation type="submission" date="2022-11" db="EMBL/GenBank/DDBJ databases">
        <title>Alteromonas sp. nov., isolated from sea water of the Qingdao.</title>
        <authorList>
            <person name="Wang Q."/>
        </authorList>
    </citation>
    <scope>NUCLEOTIDE SEQUENCE</scope>
    <source>
        <strain evidence="4">ASW11-7</strain>
    </source>
</reference>
<dbReference type="Proteomes" id="UP001142810">
    <property type="component" value="Unassembled WGS sequence"/>
</dbReference>
<feature type="domain" description="Imelysin-like" evidence="3">
    <location>
        <begin position="60"/>
        <end position="368"/>
    </location>
</feature>
<dbReference type="InterPro" id="IPR018976">
    <property type="entry name" value="Imelysin-like"/>
</dbReference>
<proteinExistence type="predicted"/>
<dbReference type="CDD" id="cd14659">
    <property type="entry name" value="Imelysin-like_IPPA"/>
    <property type="match status" value="1"/>
</dbReference>
<gene>
    <name evidence="4" type="ORF">OPS25_02890</name>
</gene>
<evidence type="ECO:0000259" key="3">
    <source>
        <dbReference type="Pfam" id="PF09375"/>
    </source>
</evidence>
<evidence type="ECO:0000313" key="4">
    <source>
        <dbReference type="EMBL" id="MCW8107449.1"/>
    </source>
</evidence>
<name>A0ABT3P3X3_9ALTE</name>
<comment type="subcellular location">
    <subcellularLocation>
        <location evidence="1">Cell envelope</location>
    </subcellularLocation>
</comment>
<dbReference type="Pfam" id="PF09375">
    <property type="entry name" value="Peptidase_M75"/>
    <property type="match status" value="1"/>
</dbReference>
<dbReference type="InterPro" id="IPR034984">
    <property type="entry name" value="Imelysin-like_IPPA"/>
</dbReference>
<dbReference type="EMBL" id="JAPFRD010000004">
    <property type="protein sequence ID" value="MCW8107449.1"/>
    <property type="molecule type" value="Genomic_DNA"/>
</dbReference>
<organism evidence="4 5">
    <name type="scientific">Alteromonas aquimaris</name>
    <dbReference type="NCBI Taxonomy" id="2998417"/>
    <lineage>
        <taxon>Bacteria</taxon>
        <taxon>Pseudomonadati</taxon>
        <taxon>Pseudomonadota</taxon>
        <taxon>Gammaproteobacteria</taxon>
        <taxon>Alteromonadales</taxon>
        <taxon>Alteromonadaceae</taxon>
        <taxon>Alteromonas/Salinimonas group</taxon>
        <taxon>Alteromonas</taxon>
    </lineage>
</organism>
<accession>A0ABT3P3X3</accession>